<keyword evidence="6" id="KW-1185">Reference proteome</keyword>
<dbReference type="SMART" id="SM00342">
    <property type="entry name" value="HTH_ARAC"/>
    <property type="match status" value="1"/>
</dbReference>
<keyword evidence="1" id="KW-0805">Transcription regulation</keyword>
<dbReference type="GO" id="GO:0003700">
    <property type="term" value="F:DNA-binding transcription factor activity"/>
    <property type="evidence" value="ECO:0007669"/>
    <property type="project" value="InterPro"/>
</dbReference>
<evidence type="ECO:0000256" key="2">
    <source>
        <dbReference type="ARBA" id="ARBA00023125"/>
    </source>
</evidence>
<accession>A0A285MWL1</accession>
<dbReference type="Pfam" id="PF20240">
    <property type="entry name" value="DUF6597"/>
    <property type="match status" value="1"/>
</dbReference>
<proteinExistence type="predicted"/>
<evidence type="ECO:0000313" key="5">
    <source>
        <dbReference type="EMBL" id="SNZ00917.1"/>
    </source>
</evidence>
<dbReference type="EMBL" id="OBEH01000004">
    <property type="protein sequence ID" value="SNZ00917.1"/>
    <property type="molecule type" value="Genomic_DNA"/>
</dbReference>
<dbReference type="GO" id="GO:0043565">
    <property type="term" value="F:sequence-specific DNA binding"/>
    <property type="evidence" value="ECO:0007669"/>
    <property type="project" value="InterPro"/>
</dbReference>
<dbReference type="OrthoDB" id="323290at2"/>
<dbReference type="InterPro" id="IPR050204">
    <property type="entry name" value="AraC_XylS_family_regulators"/>
</dbReference>
<sequence>MQYAPSASLSKYIKHYLLFNVPSNDQRKYRHFSNGHQGLVFILKNGELTLLNSRTKLPETFVLGQLSKSQEFQIKGTVSVLIVLFQPSGFYELTSIPGSKYINSFEDSRLIFGNEILKLKERLQLCSDSSIMINYLDSYFTEKAKGRQHSMTPSLENAVGIINNEKGRLSVNELCAKTGITERKIQRLFFEQIGISPKKFIGNIRLHSFLRQLRNEGDFSSLTKLSLDAGYYDQAHLIREFQKIVGIAPTEYLKTSRLAVNLFEV</sequence>
<dbReference type="PROSITE" id="PS01124">
    <property type="entry name" value="HTH_ARAC_FAMILY_2"/>
    <property type="match status" value="1"/>
</dbReference>
<keyword evidence="2" id="KW-0238">DNA-binding</keyword>
<dbReference type="Gene3D" id="1.10.10.60">
    <property type="entry name" value="Homeodomain-like"/>
    <property type="match status" value="1"/>
</dbReference>
<feature type="domain" description="HTH araC/xylS-type" evidence="4">
    <location>
        <begin position="156"/>
        <end position="255"/>
    </location>
</feature>
<evidence type="ECO:0000313" key="6">
    <source>
        <dbReference type="Proteomes" id="UP000219048"/>
    </source>
</evidence>
<dbReference type="InterPro" id="IPR018060">
    <property type="entry name" value="HTH_AraC"/>
</dbReference>
<evidence type="ECO:0000256" key="1">
    <source>
        <dbReference type="ARBA" id="ARBA00023015"/>
    </source>
</evidence>
<dbReference type="Pfam" id="PF12833">
    <property type="entry name" value="HTH_18"/>
    <property type="match status" value="1"/>
</dbReference>
<dbReference type="PANTHER" id="PTHR46796:SF13">
    <property type="entry name" value="HTH-TYPE TRANSCRIPTIONAL ACTIVATOR RHAS"/>
    <property type="match status" value="1"/>
</dbReference>
<evidence type="ECO:0000256" key="3">
    <source>
        <dbReference type="ARBA" id="ARBA00023163"/>
    </source>
</evidence>
<dbReference type="PANTHER" id="PTHR46796">
    <property type="entry name" value="HTH-TYPE TRANSCRIPTIONAL ACTIVATOR RHAS-RELATED"/>
    <property type="match status" value="1"/>
</dbReference>
<protein>
    <submittedName>
        <fullName evidence="5">Transcriptional regulator, AraC family</fullName>
    </submittedName>
</protein>
<dbReference type="Proteomes" id="UP000219048">
    <property type="component" value="Unassembled WGS sequence"/>
</dbReference>
<keyword evidence="3" id="KW-0804">Transcription</keyword>
<reference evidence="6" key="1">
    <citation type="submission" date="2017-09" db="EMBL/GenBank/DDBJ databases">
        <authorList>
            <person name="Varghese N."/>
            <person name="Submissions S."/>
        </authorList>
    </citation>
    <scope>NUCLEOTIDE SEQUENCE [LARGE SCALE GENOMIC DNA]</scope>
    <source>
        <strain evidence="6">DSM 25885</strain>
    </source>
</reference>
<gene>
    <name evidence="5" type="ORF">SAMN06265377_2745</name>
</gene>
<dbReference type="RefSeq" id="WP_097046376.1">
    <property type="nucleotide sequence ID" value="NZ_OBEH01000004.1"/>
</dbReference>
<name>A0A285MWL1_9FLAO</name>
<dbReference type="InterPro" id="IPR046532">
    <property type="entry name" value="DUF6597"/>
</dbReference>
<evidence type="ECO:0000259" key="4">
    <source>
        <dbReference type="PROSITE" id="PS01124"/>
    </source>
</evidence>
<organism evidence="5 6">
    <name type="scientific">Flagellimonas pacifica</name>
    <dbReference type="NCBI Taxonomy" id="1247520"/>
    <lineage>
        <taxon>Bacteria</taxon>
        <taxon>Pseudomonadati</taxon>
        <taxon>Bacteroidota</taxon>
        <taxon>Flavobacteriia</taxon>
        <taxon>Flavobacteriales</taxon>
        <taxon>Flavobacteriaceae</taxon>
        <taxon>Flagellimonas</taxon>
    </lineage>
</organism>
<dbReference type="AlphaFoldDB" id="A0A285MWL1"/>